<proteinExistence type="predicted"/>
<feature type="signal peptide" evidence="1">
    <location>
        <begin position="1"/>
        <end position="28"/>
    </location>
</feature>
<dbReference type="AlphaFoldDB" id="A0A6U5F856"/>
<feature type="chain" id="PRO_5036393953" evidence="1">
    <location>
        <begin position="29"/>
        <end position="402"/>
    </location>
</feature>
<evidence type="ECO:0000313" key="2">
    <source>
        <dbReference type="EMBL" id="CAD8882248.1"/>
    </source>
</evidence>
<gene>
    <name evidence="2" type="ORF">CHYS00102_LOCUS9436</name>
    <name evidence="3" type="ORF">CHYS00102_LOCUS9437</name>
</gene>
<evidence type="ECO:0000256" key="1">
    <source>
        <dbReference type="SAM" id="SignalP"/>
    </source>
</evidence>
<organism evidence="2">
    <name type="scientific">Corethron hystrix</name>
    <dbReference type="NCBI Taxonomy" id="216773"/>
    <lineage>
        <taxon>Eukaryota</taxon>
        <taxon>Sar</taxon>
        <taxon>Stramenopiles</taxon>
        <taxon>Ochrophyta</taxon>
        <taxon>Bacillariophyta</taxon>
        <taxon>Coscinodiscophyceae</taxon>
        <taxon>Corethrophycidae</taxon>
        <taxon>Corethrales</taxon>
        <taxon>Corethraceae</taxon>
        <taxon>Corethron</taxon>
    </lineage>
</organism>
<name>A0A6U5F856_9STRA</name>
<keyword evidence="1" id="KW-0732">Signal</keyword>
<reference evidence="2" key="1">
    <citation type="submission" date="2021-01" db="EMBL/GenBank/DDBJ databases">
        <authorList>
            <person name="Corre E."/>
            <person name="Pelletier E."/>
            <person name="Niang G."/>
            <person name="Scheremetjew M."/>
            <person name="Finn R."/>
            <person name="Kale V."/>
            <person name="Holt S."/>
            <person name="Cochrane G."/>
            <person name="Meng A."/>
            <person name="Brown T."/>
            <person name="Cohen L."/>
        </authorList>
    </citation>
    <scope>NUCLEOTIDE SEQUENCE</scope>
    <source>
        <strain evidence="2">308</strain>
    </source>
</reference>
<accession>A0A6U5F856</accession>
<dbReference type="EMBL" id="HBFR01013025">
    <property type="protein sequence ID" value="CAD8882249.1"/>
    <property type="molecule type" value="Transcribed_RNA"/>
</dbReference>
<dbReference type="EMBL" id="HBFR01013024">
    <property type="protein sequence ID" value="CAD8882248.1"/>
    <property type="molecule type" value="Transcribed_RNA"/>
</dbReference>
<protein>
    <submittedName>
        <fullName evidence="2">Uncharacterized protein</fullName>
    </submittedName>
</protein>
<evidence type="ECO:0000313" key="3">
    <source>
        <dbReference type="EMBL" id="CAD8882249.1"/>
    </source>
</evidence>
<sequence>MFMSIKLAGAVSALAGLILCLDVDNTLGSFVENGEVPLTSPGRRFLVANCKLAGKSRIQCRKKCKKKKYKKDKSCTEVCRDCLEVGNGEAECENQGYSKKQCRKVGCCEWNGSDCLSAVGRDECVWQFGGCHISKECTECVQEPLKFISDIKSLPSAGSSIMSRMVYGLHFVGVESTEHYVHWCWVTKAITEILSDSVQDLEIQKEVIRNLYKRKVVATLKRNEKEWPKLQDSFLDTNSRCDVINFQVDDRNGQIGEILEHILHFIHIGERYTFPEWSIESPESTKAWEAVKEAENAGVYDTADYKNIDDKEARNRIILQEFHFLLVFASWNIVNDGEFNLGPEGEWQGVNNLKEMKKKLPKTFKLFKKTTGKVLGKPSLDTMRSLGTLMAGGTPDTCNMPM</sequence>